<protein>
    <submittedName>
        <fullName evidence="1">Uncharacterized protein</fullName>
    </submittedName>
</protein>
<proteinExistence type="predicted"/>
<dbReference type="KEGG" id="rpy:Y013_01725"/>
<dbReference type="HOGENOM" id="CLU_3383517_0_0_11"/>
<dbReference type="PATRIC" id="fig|1435356.3.peg.342"/>
<sequence length="33" mass="3493">MTCLLIGGVSQGSTTGEAVEFPSVSEYHRADLH</sequence>
<organism evidence="1 2">
    <name type="scientific">Rhodococcus pyridinivorans SB3094</name>
    <dbReference type="NCBI Taxonomy" id="1435356"/>
    <lineage>
        <taxon>Bacteria</taxon>
        <taxon>Bacillati</taxon>
        <taxon>Actinomycetota</taxon>
        <taxon>Actinomycetes</taxon>
        <taxon>Mycobacteriales</taxon>
        <taxon>Nocardiaceae</taxon>
        <taxon>Rhodococcus</taxon>
    </lineage>
</organism>
<name>V9XQC2_9NOCA</name>
<gene>
    <name evidence="1" type="ORF">Y013_01725</name>
</gene>
<reference evidence="1 2" key="1">
    <citation type="journal article" date="2014" name="Genome Announc.">
        <title>Complete Genome of Rhodococcus pyridinivorans SB3094, a Methyl-Ethyl-Ketone-Degrading Bacterium Used for Bioaugmentation.</title>
        <authorList>
            <person name="Dueholm M.S."/>
            <person name="Albertsen M."/>
            <person name="D'Imperio S."/>
            <person name="Tale V.P."/>
            <person name="Lewis D."/>
            <person name="Nielsen P.H."/>
            <person name="Nielsen J.L."/>
        </authorList>
    </citation>
    <scope>NUCLEOTIDE SEQUENCE [LARGE SCALE GENOMIC DNA]</scope>
    <source>
        <strain evidence="1 2">SB3094</strain>
    </source>
</reference>
<dbReference type="Proteomes" id="UP000018781">
    <property type="component" value="Chromosome"/>
</dbReference>
<evidence type="ECO:0000313" key="1">
    <source>
        <dbReference type="EMBL" id="AHD23557.1"/>
    </source>
</evidence>
<accession>V9XQC2</accession>
<dbReference type="EMBL" id="CP006996">
    <property type="protein sequence ID" value="AHD23557.1"/>
    <property type="molecule type" value="Genomic_DNA"/>
</dbReference>
<dbReference type="AlphaFoldDB" id="V9XQC2"/>
<evidence type="ECO:0000313" key="2">
    <source>
        <dbReference type="Proteomes" id="UP000018781"/>
    </source>
</evidence>